<dbReference type="Proteomes" id="UP000485085">
    <property type="component" value="Unassembled WGS sequence"/>
</dbReference>
<feature type="chain" id="PRO_5044102999" evidence="1">
    <location>
        <begin position="21"/>
        <end position="62"/>
    </location>
</feature>
<name>A0A6A8EXY3_KLEPN</name>
<organism evidence="3 5">
    <name type="scientific">Klebsiella pneumoniae</name>
    <dbReference type="NCBI Taxonomy" id="573"/>
    <lineage>
        <taxon>Bacteria</taxon>
        <taxon>Pseudomonadati</taxon>
        <taxon>Pseudomonadota</taxon>
        <taxon>Gammaproteobacteria</taxon>
        <taxon>Enterobacterales</taxon>
        <taxon>Enterobacteriaceae</taxon>
        <taxon>Klebsiella/Raoultella group</taxon>
        <taxon>Klebsiella</taxon>
        <taxon>Klebsiella pneumoniae complex</taxon>
    </lineage>
</organism>
<dbReference type="Proteomes" id="UP000441029">
    <property type="component" value="Unassembled WGS sequence"/>
</dbReference>
<reference evidence="2 4" key="2">
    <citation type="submission" date="2019-11" db="EMBL/GenBank/DDBJ databases">
        <title>Molecular typing, antibiotic resistance determination and virulence profiling for 36 multidrug-resistant clinical Klebsiella pneumoniae isolates using second- and third-generation sequencing.</title>
        <authorList>
            <person name="Shelenkov A."/>
            <person name="Mikhaylova Y."/>
            <person name="Yanushevich Y."/>
            <person name="Samoilov A."/>
            <person name="Petrova L."/>
            <person name="Fomina V."/>
            <person name="Gusarov V."/>
            <person name="Zamyatin M."/>
            <person name="Shagin D."/>
        </authorList>
    </citation>
    <scope>NUCLEOTIDE SEQUENCE [LARGE SCALE GENOMIC DNA]</scope>
    <source>
        <strain evidence="2 4">CriePir226</strain>
    </source>
</reference>
<comment type="caution">
    <text evidence="3">The sequence shown here is derived from an EMBL/GenBank/DDBJ whole genome shotgun (WGS) entry which is preliminary data.</text>
</comment>
<dbReference type="EMBL" id="WJVL01000029">
    <property type="protein sequence ID" value="MRJ99401.1"/>
    <property type="molecule type" value="Genomic_DNA"/>
</dbReference>
<accession>A0A6A8EXY3</accession>
<keyword evidence="1" id="KW-0732">Signal</keyword>
<evidence type="ECO:0000256" key="1">
    <source>
        <dbReference type="SAM" id="SignalP"/>
    </source>
</evidence>
<evidence type="ECO:0000313" key="3">
    <source>
        <dbReference type="EMBL" id="MUA41554.1"/>
    </source>
</evidence>
<sequence>MKRKYMVPLALMLLMLIASAWLEPAPRPVARGLCVWFDGAMVNCLQRQRLGERLPTHSLARR</sequence>
<evidence type="ECO:0000313" key="2">
    <source>
        <dbReference type="EMBL" id="MRJ99401.1"/>
    </source>
</evidence>
<dbReference type="AlphaFoldDB" id="A0A6A8EXY3"/>
<proteinExistence type="predicted"/>
<reference evidence="3 5" key="1">
    <citation type="submission" date="2019-11" db="EMBL/GenBank/DDBJ databases">
        <title>Emergence of a novel subclone of carbapenem-resistant Klebsiella pneumoniae ST11 with enhanced virulence and transmissibility: a molecular epidemiological, clinical, genomic study.</title>
        <authorList>
            <person name="Zhou K."/>
        </authorList>
    </citation>
    <scope>NUCLEOTIDE SEQUENCE [LARGE SCALE GENOMIC DNA]</scope>
    <source>
        <strain evidence="3 5">KP_38044</strain>
    </source>
</reference>
<protein>
    <submittedName>
        <fullName evidence="3">Uncharacterized protein</fullName>
    </submittedName>
</protein>
<feature type="signal peptide" evidence="1">
    <location>
        <begin position="1"/>
        <end position="20"/>
    </location>
</feature>
<dbReference type="EMBL" id="WNPO01000028">
    <property type="protein sequence ID" value="MUA41554.1"/>
    <property type="molecule type" value="Genomic_DNA"/>
</dbReference>
<evidence type="ECO:0000313" key="5">
    <source>
        <dbReference type="Proteomes" id="UP000485085"/>
    </source>
</evidence>
<evidence type="ECO:0000313" key="4">
    <source>
        <dbReference type="Proteomes" id="UP000441029"/>
    </source>
</evidence>
<gene>
    <name evidence="2" type="ORF">GJJ01_26160</name>
    <name evidence="3" type="ORF">GNF00_16985</name>
</gene>